<organism evidence="2 3">
    <name type="scientific">Lotharella oceanica</name>
    <dbReference type="NCBI Taxonomy" id="641309"/>
    <lineage>
        <taxon>Eukaryota</taxon>
        <taxon>Sar</taxon>
        <taxon>Rhizaria</taxon>
        <taxon>Cercozoa</taxon>
        <taxon>Chlorarachniophyceae</taxon>
        <taxon>Lotharella</taxon>
    </lineage>
</organism>
<dbReference type="PRINTS" id="PR00303">
    <property type="entry name" value="SECYTRNLCASE"/>
</dbReference>
<keyword evidence="2" id="KW-0542">Nucleomorph</keyword>
<reference evidence="2 3" key="1">
    <citation type="journal article" date="2014" name="BMC Genomics">
        <title>Nucleomorph and plastid genome sequences of the chlorarachniophyte Lotharella oceanica: convergent reductive evolution and frequent recombination in nucleomorph-bearing algae.</title>
        <authorList>
            <person name="Tanifuji G."/>
            <person name="Onodera N.T."/>
            <person name="Brown M.W."/>
            <person name="Curtis B.A."/>
            <person name="Roger A.J."/>
            <person name="Ka-Shu Wong G."/>
            <person name="Melkonian M."/>
            <person name="Archibald J.M."/>
        </authorList>
    </citation>
    <scope>NUCLEOTIDE SEQUENCE [LARGE SCALE GENOMIC DNA]</scope>
    <source>
        <strain evidence="2 3">CCMP622</strain>
    </source>
</reference>
<feature type="transmembrane region" description="Helical" evidence="1">
    <location>
        <begin position="122"/>
        <end position="147"/>
    </location>
</feature>
<dbReference type="AlphaFoldDB" id="A0A060DHH3"/>
<protein>
    <submittedName>
        <fullName evidence="2">Thylakoid preprotein translocase</fullName>
    </submittedName>
</protein>
<evidence type="ECO:0000313" key="3">
    <source>
        <dbReference type="Proteomes" id="UP000243670"/>
    </source>
</evidence>
<dbReference type="Pfam" id="PF00344">
    <property type="entry name" value="SecY"/>
    <property type="match status" value="1"/>
</dbReference>
<feature type="transmembrane region" description="Helical" evidence="1">
    <location>
        <begin position="70"/>
        <end position="91"/>
    </location>
</feature>
<dbReference type="Gene3D" id="1.10.3370.10">
    <property type="entry name" value="SecY subunit domain"/>
    <property type="match status" value="1"/>
</dbReference>
<dbReference type="EMBL" id="CP006629">
    <property type="protein sequence ID" value="AIB09964.1"/>
    <property type="molecule type" value="Genomic_DNA"/>
</dbReference>
<gene>
    <name evidence="2" type="primary">secY</name>
    <name evidence="2" type="ORF">M951_chr358</name>
</gene>
<feature type="transmembrane region" description="Helical" evidence="1">
    <location>
        <begin position="257"/>
        <end position="275"/>
    </location>
</feature>
<feature type="transmembrane region" description="Helical" evidence="1">
    <location>
        <begin position="405"/>
        <end position="426"/>
    </location>
</feature>
<keyword evidence="1" id="KW-1133">Transmembrane helix</keyword>
<feature type="transmembrane region" description="Helical" evidence="1">
    <location>
        <begin position="221"/>
        <end position="237"/>
    </location>
</feature>
<dbReference type="InterPro" id="IPR002208">
    <property type="entry name" value="SecY/SEC61-alpha"/>
</dbReference>
<feature type="transmembrane region" description="Helical" evidence="1">
    <location>
        <begin position="438"/>
        <end position="458"/>
    </location>
</feature>
<dbReference type="PIRSF" id="PIRSF004557">
    <property type="entry name" value="SecY"/>
    <property type="match status" value="1"/>
</dbReference>
<proteinExistence type="predicted"/>
<accession>A0A060DHH3</accession>
<keyword evidence="1" id="KW-0472">Membrane</keyword>
<sequence>MYKFLNSKKILNLSFNNYLSNSKKILRIKKFDKKTYKYKRIYTNFNKKIIIHKNNNTSSINNYFPITNKILTVFFYFFLINFFSKFQLSFIDTYDFKNKFNLNNNYIFTNNVVQDNFFKIDILSLGLLSCVNSKIVLQFFLTQINSLKKEIQENGLKGKVKLENLNKLIVVLITFVGSILYFSFIWQFFNNIDEIILLTFISNFLFGSLFILWISDRINDLKIGQGLSILILYNLISNIENKLTRIKLVNSNYTATAYTLINIVLIIFAFGLILIQDSEKKLKIKYLQTKSNNSKLEILQKGKENKFSIIPIKINPSNVLSFILTYFLLQENFNEYLYKFFNEYHVFNKPLILTIKNISTFSIITIFNTVFGIQQINLSNIVKNIRKQNILVLGISNTKYLKKYIANYIFSTSILSSVILILLFNLIHYIEFYSNLKIIQGLTSNVIIIVSGITIDIAKRIYVDLTYTSYDNIKL</sequence>
<dbReference type="InterPro" id="IPR023201">
    <property type="entry name" value="SecY_dom_sf"/>
</dbReference>
<geneLocation type="nucleomorph" evidence="2"/>
<feature type="transmembrane region" description="Helical" evidence="1">
    <location>
        <begin position="168"/>
        <end position="189"/>
    </location>
</feature>
<dbReference type="Proteomes" id="UP000243670">
    <property type="component" value="Nucleomorph 3"/>
</dbReference>
<feature type="transmembrane region" description="Helical" evidence="1">
    <location>
        <begin position="195"/>
        <end position="214"/>
    </location>
</feature>
<evidence type="ECO:0000313" key="2">
    <source>
        <dbReference type="EMBL" id="AIB09964.1"/>
    </source>
</evidence>
<dbReference type="GO" id="GO:0015031">
    <property type="term" value="P:protein transport"/>
    <property type="evidence" value="ECO:0007669"/>
    <property type="project" value="InterPro"/>
</dbReference>
<dbReference type="GO" id="GO:0016020">
    <property type="term" value="C:membrane"/>
    <property type="evidence" value="ECO:0007669"/>
    <property type="project" value="InterPro"/>
</dbReference>
<evidence type="ECO:0000256" key="1">
    <source>
        <dbReference type="SAM" id="Phobius"/>
    </source>
</evidence>
<name>A0A060DHH3_9EUKA</name>
<dbReference type="SUPFAM" id="SSF103491">
    <property type="entry name" value="Preprotein translocase SecY subunit"/>
    <property type="match status" value="1"/>
</dbReference>
<keyword evidence="1" id="KW-0812">Transmembrane</keyword>